<evidence type="ECO:0000313" key="2">
    <source>
        <dbReference type="EMBL" id="CAH9143053.1"/>
    </source>
</evidence>
<comment type="caution">
    <text evidence="2">The sequence shown here is derived from an EMBL/GenBank/DDBJ whole genome shotgun (WGS) entry which is preliminary data.</text>
</comment>
<feature type="compositionally biased region" description="Basic residues" evidence="1">
    <location>
        <begin position="156"/>
        <end position="167"/>
    </location>
</feature>
<feature type="region of interest" description="Disordered" evidence="1">
    <location>
        <begin position="154"/>
        <end position="176"/>
    </location>
</feature>
<dbReference type="AlphaFoldDB" id="A0AAV0G5J8"/>
<dbReference type="Proteomes" id="UP001152523">
    <property type="component" value="Unassembled WGS sequence"/>
</dbReference>
<evidence type="ECO:0000313" key="3">
    <source>
        <dbReference type="Proteomes" id="UP001152523"/>
    </source>
</evidence>
<proteinExistence type="predicted"/>
<protein>
    <submittedName>
        <fullName evidence="2">Uncharacterized protein</fullName>
    </submittedName>
</protein>
<reference evidence="2" key="1">
    <citation type="submission" date="2022-07" db="EMBL/GenBank/DDBJ databases">
        <authorList>
            <person name="Macas J."/>
            <person name="Novak P."/>
            <person name="Neumann P."/>
        </authorList>
    </citation>
    <scope>NUCLEOTIDE SEQUENCE</scope>
</reference>
<keyword evidence="3" id="KW-1185">Reference proteome</keyword>
<evidence type="ECO:0000256" key="1">
    <source>
        <dbReference type="SAM" id="MobiDB-lite"/>
    </source>
</evidence>
<accession>A0AAV0G5J8</accession>
<sequence length="176" mass="20342">MLNHESDLKEFFQSALTNGVNSLSRYLLHEFERLLVSTLGIHPLRMEDPSVIANQEKIEVLNPGDWDIRCGLYGWDNIECNPSETFDCEGLYGDHHPTFSGDEFLGHVSENEKRVPISTVEDLWDSDANETIFQKALLVTRDNCLPTENQNTQKQMYKKNQRSHLMKTRSQSRIEL</sequence>
<gene>
    <name evidence="2" type="ORF">CEPIT_LOCUS40367</name>
</gene>
<dbReference type="EMBL" id="CAMAPF010001048">
    <property type="protein sequence ID" value="CAH9143053.1"/>
    <property type="molecule type" value="Genomic_DNA"/>
</dbReference>
<name>A0AAV0G5J8_9ASTE</name>
<organism evidence="2 3">
    <name type="scientific">Cuscuta epithymum</name>
    <dbReference type="NCBI Taxonomy" id="186058"/>
    <lineage>
        <taxon>Eukaryota</taxon>
        <taxon>Viridiplantae</taxon>
        <taxon>Streptophyta</taxon>
        <taxon>Embryophyta</taxon>
        <taxon>Tracheophyta</taxon>
        <taxon>Spermatophyta</taxon>
        <taxon>Magnoliopsida</taxon>
        <taxon>eudicotyledons</taxon>
        <taxon>Gunneridae</taxon>
        <taxon>Pentapetalae</taxon>
        <taxon>asterids</taxon>
        <taxon>lamiids</taxon>
        <taxon>Solanales</taxon>
        <taxon>Convolvulaceae</taxon>
        <taxon>Cuscuteae</taxon>
        <taxon>Cuscuta</taxon>
        <taxon>Cuscuta subgen. Cuscuta</taxon>
    </lineage>
</organism>